<accession>A0A1V4STY3</accession>
<dbReference type="InterPro" id="IPR000843">
    <property type="entry name" value="HTH_LacI"/>
</dbReference>
<evidence type="ECO:0000256" key="1">
    <source>
        <dbReference type="ARBA" id="ARBA00023015"/>
    </source>
</evidence>
<dbReference type="GO" id="GO:0000976">
    <property type="term" value="F:transcription cis-regulatory region binding"/>
    <property type="evidence" value="ECO:0007669"/>
    <property type="project" value="TreeGrafter"/>
</dbReference>
<evidence type="ECO:0000313" key="5">
    <source>
        <dbReference type="EMBL" id="OPX46905.1"/>
    </source>
</evidence>
<dbReference type="SUPFAM" id="SSF47413">
    <property type="entry name" value="lambda repressor-like DNA-binding domains"/>
    <property type="match status" value="1"/>
</dbReference>
<dbReference type="GO" id="GO:0003700">
    <property type="term" value="F:DNA-binding transcription factor activity"/>
    <property type="evidence" value="ECO:0007669"/>
    <property type="project" value="TreeGrafter"/>
</dbReference>
<dbReference type="PANTHER" id="PTHR30146:SF149">
    <property type="entry name" value="HTH-TYPE TRANSCRIPTIONAL REGULATOR EBGR"/>
    <property type="match status" value="1"/>
</dbReference>
<reference evidence="5 6" key="1">
    <citation type="submission" date="2016-02" db="EMBL/GenBank/DDBJ databases">
        <title>Genome sequence of Clostridium thermobutyricum DSM 4928.</title>
        <authorList>
            <person name="Poehlein A."/>
            <person name="Daniel R."/>
        </authorList>
    </citation>
    <scope>NUCLEOTIDE SEQUENCE [LARGE SCALE GENOMIC DNA]</scope>
    <source>
        <strain evidence="5 6">DSM 4928</strain>
    </source>
</reference>
<dbReference type="Pfam" id="PF13377">
    <property type="entry name" value="Peripla_BP_3"/>
    <property type="match status" value="1"/>
</dbReference>
<protein>
    <submittedName>
        <fullName evidence="5">HTH-type transcriptional repressor PurR</fullName>
    </submittedName>
</protein>
<evidence type="ECO:0000256" key="3">
    <source>
        <dbReference type="ARBA" id="ARBA00023163"/>
    </source>
</evidence>
<dbReference type="InterPro" id="IPR028082">
    <property type="entry name" value="Peripla_BP_I"/>
</dbReference>
<dbReference type="SUPFAM" id="SSF53822">
    <property type="entry name" value="Periplasmic binding protein-like I"/>
    <property type="match status" value="1"/>
</dbReference>
<name>A0A1V4STY3_9CLOT</name>
<evidence type="ECO:0000256" key="2">
    <source>
        <dbReference type="ARBA" id="ARBA00023125"/>
    </source>
</evidence>
<dbReference type="Pfam" id="PF00356">
    <property type="entry name" value="LacI"/>
    <property type="match status" value="1"/>
</dbReference>
<evidence type="ECO:0000259" key="4">
    <source>
        <dbReference type="PROSITE" id="PS50932"/>
    </source>
</evidence>
<dbReference type="CDD" id="cd01392">
    <property type="entry name" value="HTH_LacI"/>
    <property type="match status" value="1"/>
</dbReference>
<dbReference type="Gene3D" id="3.40.50.2300">
    <property type="match status" value="2"/>
</dbReference>
<keyword evidence="2" id="KW-0238">DNA-binding</keyword>
<dbReference type="AlphaFoldDB" id="A0A1V4STY3"/>
<dbReference type="CDD" id="cd06267">
    <property type="entry name" value="PBP1_LacI_sugar_binding-like"/>
    <property type="match status" value="1"/>
</dbReference>
<keyword evidence="1" id="KW-0805">Transcription regulation</keyword>
<dbReference type="EMBL" id="LTAY01000063">
    <property type="protein sequence ID" value="OPX46905.1"/>
    <property type="molecule type" value="Genomic_DNA"/>
</dbReference>
<proteinExistence type="predicted"/>
<evidence type="ECO:0000313" key="6">
    <source>
        <dbReference type="Proteomes" id="UP000191448"/>
    </source>
</evidence>
<dbReference type="InterPro" id="IPR046335">
    <property type="entry name" value="LacI/GalR-like_sensor"/>
</dbReference>
<feature type="domain" description="HTH lacI-type" evidence="4">
    <location>
        <begin position="4"/>
        <end position="59"/>
    </location>
</feature>
<comment type="caution">
    <text evidence="5">The sequence shown here is derived from an EMBL/GenBank/DDBJ whole genome shotgun (WGS) entry which is preliminary data.</text>
</comment>
<organism evidence="5 6">
    <name type="scientific">Clostridium thermobutyricum DSM 4928</name>
    <dbReference type="NCBI Taxonomy" id="1121339"/>
    <lineage>
        <taxon>Bacteria</taxon>
        <taxon>Bacillati</taxon>
        <taxon>Bacillota</taxon>
        <taxon>Clostridia</taxon>
        <taxon>Eubacteriales</taxon>
        <taxon>Clostridiaceae</taxon>
        <taxon>Clostridium</taxon>
    </lineage>
</organism>
<dbReference type="Gene3D" id="1.10.260.40">
    <property type="entry name" value="lambda repressor-like DNA-binding domains"/>
    <property type="match status" value="1"/>
</dbReference>
<dbReference type="PROSITE" id="PS50932">
    <property type="entry name" value="HTH_LACI_2"/>
    <property type="match status" value="1"/>
</dbReference>
<gene>
    <name evidence="5" type="primary">purR_2</name>
    <name evidence="5" type="ORF">CLTHE_24320</name>
</gene>
<dbReference type="PROSITE" id="PS00356">
    <property type="entry name" value="HTH_LACI_1"/>
    <property type="match status" value="1"/>
</dbReference>
<dbReference type="InterPro" id="IPR010982">
    <property type="entry name" value="Lambda_DNA-bd_dom_sf"/>
</dbReference>
<sequence>MKKATLLDIAKAVNVSKTTVSLVLNNKNINVSEKTRKEILDTAKKLNYIPNSLARGLSTKKTNTIGFILPDIENPYFSEMAKAIEVEAEKLGYSMILCNTLNSVEKEEKNARLLISKLVDGVIICPIGEKSNSINMLKINDVPFVVLDRKIIGEKIINGVFCDNKYGIKLGIDYLIKNNKKSIGFIGGKREGREVDPRLTYFCEVAKQYGILKEEIIYEEEISLIGGIRGTEKILKTENKVDAIFYSSDIMAIGGIKSLMRQDISIPEDISILGYDNIGICSYIEPELTTIGQPIYEMGKESLNLLINIINANVSNGKEIILKPYIVERQTVK</sequence>
<keyword evidence="3" id="KW-0804">Transcription</keyword>
<dbReference type="PANTHER" id="PTHR30146">
    <property type="entry name" value="LACI-RELATED TRANSCRIPTIONAL REPRESSOR"/>
    <property type="match status" value="1"/>
</dbReference>
<dbReference type="RefSeq" id="WP_080023697.1">
    <property type="nucleotide sequence ID" value="NZ_LTAY01000063.1"/>
</dbReference>
<dbReference type="OrthoDB" id="369222at2"/>
<dbReference type="Proteomes" id="UP000191448">
    <property type="component" value="Unassembled WGS sequence"/>
</dbReference>
<dbReference type="SMART" id="SM00354">
    <property type="entry name" value="HTH_LACI"/>
    <property type="match status" value="1"/>
</dbReference>